<gene>
    <name evidence="2" type="ORF">MPL3356_340063</name>
</gene>
<evidence type="ECO:0000313" key="3">
    <source>
        <dbReference type="Proteomes" id="UP000045285"/>
    </source>
</evidence>
<keyword evidence="3" id="KW-1185">Reference proteome</keyword>
<reference evidence="3" key="1">
    <citation type="submission" date="2014-08" db="EMBL/GenBank/DDBJ databases">
        <authorList>
            <person name="Moulin L."/>
        </authorList>
    </citation>
    <scope>NUCLEOTIDE SEQUENCE [LARGE SCALE GENOMIC DNA]</scope>
</reference>
<evidence type="ECO:0000259" key="1">
    <source>
        <dbReference type="Pfam" id="PF02027"/>
    </source>
</evidence>
<proteinExistence type="predicted"/>
<dbReference type="Pfam" id="PF02027">
    <property type="entry name" value="RolB_RolC"/>
    <property type="match status" value="1"/>
</dbReference>
<dbReference type="AlphaFoldDB" id="A0A090FPL0"/>
<organism evidence="2 3">
    <name type="scientific">Mesorhizobium plurifarium</name>
    <dbReference type="NCBI Taxonomy" id="69974"/>
    <lineage>
        <taxon>Bacteria</taxon>
        <taxon>Pseudomonadati</taxon>
        <taxon>Pseudomonadota</taxon>
        <taxon>Alphaproteobacteria</taxon>
        <taxon>Hyphomicrobiales</taxon>
        <taxon>Phyllobacteriaceae</taxon>
        <taxon>Mesorhizobium</taxon>
    </lineage>
</organism>
<dbReference type="EMBL" id="CCMZ01000028">
    <property type="protein sequence ID" value="CDX20869.1"/>
    <property type="molecule type" value="Genomic_DNA"/>
</dbReference>
<name>A0A090FPL0_MESPL</name>
<evidence type="ECO:0000313" key="2">
    <source>
        <dbReference type="EMBL" id="CDX20869.1"/>
    </source>
</evidence>
<accession>A0A090FPL0</accession>
<dbReference type="Proteomes" id="UP000045285">
    <property type="component" value="Unassembled WGS sequence"/>
</dbReference>
<sequence>MYCLSRPPPPQLQAICPFNNLLPTLSRPISLSYHIMSTPNFDRPDFFTGFPLVCSTWGELEAELGAARRRYDAFLDFVLLPAQRSYAEFLENNQAWQYNRSPTDVETLLKEFRTIPCLNSPIEGFTEQIDRPEDCYPKLLYIVADSGSGALAADRHNLNCIDERFRFRDSEGIERLLAFDSPPYMQAFDRYTIRRKYEALGASVSRYTHLTSCIVVPKTDLFRNEGGGFWSRGYFGDFDVVTVCPAEI</sequence>
<feature type="domain" description="Cytokinin glycosidase" evidence="1">
    <location>
        <begin position="58"/>
        <end position="213"/>
    </location>
</feature>
<protein>
    <recommendedName>
        <fullName evidence="1">Cytokinin glycosidase domain-containing protein</fullName>
    </recommendedName>
</protein>
<dbReference type="InterPro" id="IPR006064">
    <property type="entry name" value="Glycosidase"/>
</dbReference>